<reference evidence="2 3" key="1">
    <citation type="submission" date="2016-10" db="EMBL/GenBank/DDBJ databases">
        <title>Draft genome sequence of Coniochaeta ligniaria NRRL30616, a lignocellulolytic fungus for bioabatement of inhibitors in plant biomass hydrolysates.</title>
        <authorList>
            <consortium name="DOE Joint Genome Institute"/>
            <person name="Jimenez D.J."/>
            <person name="Hector R.E."/>
            <person name="Riley R."/>
            <person name="Sun H."/>
            <person name="Grigoriev I.V."/>
            <person name="Van Elsas J.D."/>
            <person name="Nichols N.N."/>
        </authorList>
    </citation>
    <scope>NUCLEOTIDE SEQUENCE [LARGE SCALE GENOMIC DNA]</scope>
    <source>
        <strain evidence="2 3">NRRL 30616</strain>
    </source>
</reference>
<gene>
    <name evidence="2" type="ORF">CONLIGDRAFT_223631</name>
</gene>
<proteinExistence type="predicted"/>
<evidence type="ECO:0000256" key="1">
    <source>
        <dbReference type="SAM" id="MobiDB-lite"/>
    </source>
</evidence>
<name>A0A1J7I4I9_9PEZI</name>
<dbReference type="Proteomes" id="UP000182658">
    <property type="component" value="Unassembled WGS sequence"/>
</dbReference>
<keyword evidence="3" id="KW-1185">Reference proteome</keyword>
<protein>
    <submittedName>
        <fullName evidence="2">Uncharacterized protein</fullName>
    </submittedName>
</protein>
<evidence type="ECO:0000313" key="2">
    <source>
        <dbReference type="EMBL" id="OIW22389.1"/>
    </source>
</evidence>
<accession>A0A1J7I4I9</accession>
<dbReference type="InParanoid" id="A0A1J7I4I9"/>
<dbReference type="AlphaFoldDB" id="A0A1J7I4I9"/>
<organism evidence="2 3">
    <name type="scientific">Coniochaeta ligniaria NRRL 30616</name>
    <dbReference type="NCBI Taxonomy" id="1408157"/>
    <lineage>
        <taxon>Eukaryota</taxon>
        <taxon>Fungi</taxon>
        <taxon>Dikarya</taxon>
        <taxon>Ascomycota</taxon>
        <taxon>Pezizomycotina</taxon>
        <taxon>Sordariomycetes</taxon>
        <taxon>Sordariomycetidae</taxon>
        <taxon>Coniochaetales</taxon>
        <taxon>Coniochaetaceae</taxon>
        <taxon>Coniochaeta</taxon>
    </lineage>
</organism>
<evidence type="ECO:0000313" key="3">
    <source>
        <dbReference type="Proteomes" id="UP000182658"/>
    </source>
</evidence>
<dbReference type="EMBL" id="KV875117">
    <property type="protein sequence ID" value="OIW22389.1"/>
    <property type="molecule type" value="Genomic_DNA"/>
</dbReference>
<sequence length="105" mass="11259">MSDSTKKTSKGDKWTNSLGEKVITKAIPTKTDNNTPIANYTPAKKAAKNQPPTLYRPNTPLRPSKSFEGLNSPGIPARRRAKSAVPKPTEEKAKAKSGGGPSKNK</sequence>
<feature type="region of interest" description="Disordered" evidence="1">
    <location>
        <begin position="1"/>
        <end position="105"/>
    </location>
</feature>
<feature type="compositionally biased region" description="Basic and acidic residues" evidence="1">
    <location>
        <begin position="1"/>
        <end position="13"/>
    </location>
</feature>